<sequence>MITSHSFPSFAEPSDLTPLGRSVPFCFPIDQVRMVSTPFLSVSSFSSSLSSLVPPPREERCRSNDSLGNQSVPESSSSGMMTGADAKALQALEAMKFHHDFDSTVCLESLGSVRKRFSIPNEYVLHAPRSGQRPYNPYPGGFGISINALEAGLRFPLHPVIGECLNWWRVSPGQITSNSWRYIITFLAECRGSGIVSSRDLLLSCFRLCRVRRVTI</sequence>
<gene>
    <name evidence="3" type="ORF">B296_00049937</name>
</gene>
<proteinExistence type="predicted"/>
<feature type="region of interest" description="Disordered" evidence="1">
    <location>
        <begin position="47"/>
        <end position="81"/>
    </location>
</feature>
<evidence type="ECO:0000256" key="1">
    <source>
        <dbReference type="SAM" id="MobiDB-lite"/>
    </source>
</evidence>
<feature type="domain" description="Transposase (putative) gypsy type" evidence="2">
    <location>
        <begin position="145"/>
        <end position="209"/>
    </location>
</feature>
<dbReference type="EMBL" id="AMZH03022373">
    <property type="protein sequence ID" value="RRT37381.1"/>
    <property type="molecule type" value="Genomic_DNA"/>
</dbReference>
<dbReference type="Proteomes" id="UP000287651">
    <property type="component" value="Unassembled WGS sequence"/>
</dbReference>
<name>A0A426XD23_ENSVE</name>
<dbReference type="Pfam" id="PF04195">
    <property type="entry name" value="Transposase_28"/>
    <property type="match status" value="1"/>
</dbReference>
<dbReference type="InterPro" id="IPR007321">
    <property type="entry name" value="Transposase_28"/>
</dbReference>
<evidence type="ECO:0000313" key="3">
    <source>
        <dbReference type="EMBL" id="RRT37381.1"/>
    </source>
</evidence>
<feature type="compositionally biased region" description="Polar residues" evidence="1">
    <location>
        <begin position="64"/>
        <end position="80"/>
    </location>
</feature>
<protein>
    <recommendedName>
        <fullName evidence="2">Transposase (putative) gypsy type domain-containing protein</fullName>
    </recommendedName>
</protein>
<organism evidence="3 4">
    <name type="scientific">Ensete ventricosum</name>
    <name type="common">Abyssinian banana</name>
    <name type="synonym">Musa ensete</name>
    <dbReference type="NCBI Taxonomy" id="4639"/>
    <lineage>
        <taxon>Eukaryota</taxon>
        <taxon>Viridiplantae</taxon>
        <taxon>Streptophyta</taxon>
        <taxon>Embryophyta</taxon>
        <taxon>Tracheophyta</taxon>
        <taxon>Spermatophyta</taxon>
        <taxon>Magnoliopsida</taxon>
        <taxon>Liliopsida</taxon>
        <taxon>Zingiberales</taxon>
        <taxon>Musaceae</taxon>
        <taxon>Ensete</taxon>
    </lineage>
</organism>
<comment type="caution">
    <text evidence="3">The sequence shown here is derived from an EMBL/GenBank/DDBJ whole genome shotgun (WGS) entry which is preliminary data.</text>
</comment>
<accession>A0A426XD23</accession>
<dbReference type="AlphaFoldDB" id="A0A426XD23"/>
<evidence type="ECO:0000259" key="2">
    <source>
        <dbReference type="Pfam" id="PF04195"/>
    </source>
</evidence>
<evidence type="ECO:0000313" key="4">
    <source>
        <dbReference type="Proteomes" id="UP000287651"/>
    </source>
</evidence>
<reference evidence="3 4" key="1">
    <citation type="journal article" date="2014" name="Agronomy (Basel)">
        <title>A Draft Genome Sequence for Ensete ventricosum, the Drought-Tolerant Tree Against Hunger.</title>
        <authorList>
            <person name="Harrison J."/>
            <person name="Moore K.A."/>
            <person name="Paszkiewicz K."/>
            <person name="Jones T."/>
            <person name="Grant M."/>
            <person name="Ambacheew D."/>
            <person name="Muzemil S."/>
            <person name="Studholme D.J."/>
        </authorList>
    </citation>
    <scope>NUCLEOTIDE SEQUENCE [LARGE SCALE GENOMIC DNA]</scope>
</reference>